<dbReference type="Proteomes" id="UP000325577">
    <property type="component" value="Linkage Group LG4"/>
</dbReference>
<sequence length="66" mass="7586">MLFMVDHGLKNGWQWDKVSGKASYSLFSFLWKLFTLCEPSFLLSLPGENRCVAINAYDYSARCLLC</sequence>
<evidence type="ECO:0000313" key="2">
    <source>
        <dbReference type="Proteomes" id="UP000325577"/>
    </source>
</evidence>
<protein>
    <submittedName>
        <fullName evidence="1">Uncharacterized protein</fullName>
    </submittedName>
</protein>
<proteinExistence type="predicted"/>
<gene>
    <name evidence="1" type="ORF">F0562_010278</name>
</gene>
<organism evidence="1 2">
    <name type="scientific">Nyssa sinensis</name>
    <dbReference type="NCBI Taxonomy" id="561372"/>
    <lineage>
        <taxon>Eukaryota</taxon>
        <taxon>Viridiplantae</taxon>
        <taxon>Streptophyta</taxon>
        <taxon>Embryophyta</taxon>
        <taxon>Tracheophyta</taxon>
        <taxon>Spermatophyta</taxon>
        <taxon>Magnoliopsida</taxon>
        <taxon>eudicotyledons</taxon>
        <taxon>Gunneridae</taxon>
        <taxon>Pentapetalae</taxon>
        <taxon>asterids</taxon>
        <taxon>Cornales</taxon>
        <taxon>Nyssaceae</taxon>
        <taxon>Nyssa</taxon>
    </lineage>
</organism>
<evidence type="ECO:0000313" key="1">
    <source>
        <dbReference type="EMBL" id="KAA8523855.1"/>
    </source>
</evidence>
<accession>A0A5J4ZYF2</accession>
<name>A0A5J4ZYF2_9ASTE</name>
<dbReference type="AlphaFoldDB" id="A0A5J4ZYF2"/>
<reference evidence="1 2" key="1">
    <citation type="submission" date="2019-09" db="EMBL/GenBank/DDBJ databases">
        <title>A chromosome-level genome assembly of the Chinese tupelo Nyssa sinensis.</title>
        <authorList>
            <person name="Yang X."/>
            <person name="Kang M."/>
            <person name="Yang Y."/>
            <person name="Xiong H."/>
            <person name="Wang M."/>
            <person name="Zhang Z."/>
            <person name="Wang Z."/>
            <person name="Wu H."/>
            <person name="Ma T."/>
            <person name="Liu J."/>
            <person name="Xi Z."/>
        </authorList>
    </citation>
    <scope>NUCLEOTIDE SEQUENCE [LARGE SCALE GENOMIC DNA]</scope>
    <source>
        <strain evidence="1">J267</strain>
        <tissue evidence="1">Leaf</tissue>
    </source>
</reference>
<keyword evidence="2" id="KW-1185">Reference proteome</keyword>
<dbReference type="EMBL" id="CM018047">
    <property type="protein sequence ID" value="KAA8523855.1"/>
    <property type="molecule type" value="Genomic_DNA"/>
</dbReference>